<accession>N6X1R3</accession>
<dbReference type="PROSITE" id="PS50885">
    <property type="entry name" value="HAMP"/>
    <property type="match status" value="1"/>
</dbReference>
<dbReference type="CDD" id="cd00130">
    <property type="entry name" value="PAS"/>
    <property type="match status" value="2"/>
</dbReference>
<dbReference type="GO" id="GO:0006355">
    <property type="term" value="P:regulation of DNA-templated transcription"/>
    <property type="evidence" value="ECO:0007669"/>
    <property type="project" value="InterPro"/>
</dbReference>
<dbReference type="eggNOG" id="COG2199">
    <property type="taxonomic scope" value="Bacteria"/>
</dbReference>
<dbReference type="CDD" id="cd12914">
    <property type="entry name" value="PDC1_DGC_like"/>
    <property type="match status" value="1"/>
</dbReference>
<feature type="domain" description="GGDEF" evidence="17">
    <location>
        <begin position="647"/>
        <end position="780"/>
    </location>
</feature>
<keyword evidence="8" id="KW-0418">Kinase</keyword>
<dbReference type="InterPro" id="IPR000160">
    <property type="entry name" value="GGDEF_dom"/>
</dbReference>
<dbReference type="NCBIfam" id="TIGR00229">
    <property type="entry name" value="sensory_box"/>
    <property type="match status" value="1"/>
</dbReference>
<proteinExistence type="predicted"/>
<sequence>MLEKVRRWFDSLKNRAVGVVVLVVVLITFTATLIGVSAGRQGLENQARAQLATHAGIIADSIDAKLAERFSAISRVARGLTMNEESLMGRAQLMLERQEALSSLFHRIYLIDSKGTMQATFPRASNIIGSDVSDRTYFRLTSQQLTTLISEPFLSRDEKLPVVAITAPVFDHNRRMVGMLAGTINLDERSFLGQLKNLSIGETGFVGMGTRSGLTLIHPKQGRTLTVIETDDLMNRAAQDGAEGVALVEGLGVVDRLIAFRQLNEAPWFVTVSLPTREAFAPIRQLSSVMFWVACGVLALFIPLSLRLFTYLLNPLQQLAEQIRERHAGRRDKPIDVGGGQEIRELVDTFNQVRQEREAARFELEQQEAYFRSLSERSPVGIVQTDVLGRIMFANPAFEAILGVPFERLDNQPILSGVHHGDRERLRADWQWVLQTGDVRQSEYRLRDNQSNRVIWVSMTTSAIQTQDRSLGTVSIIRDITHELEIEAELKVARDRAETILGALHEGVVMTDSKGRISFANPPACKFMGHEDKVVGQSLFNLISVEVEGKPWSFDDFRKEEQLSDLDASMTNVRRDTYEIELTMVHTAGEHHVDQYVFVMRDDSERRRQEERLSWEASHDALTRLSNRRAFTATLANLIDQGAGDGNASVVMMIDLDHFKPVNDQGGHLLGDELLRHLADLLRSRVRQSDMVARLGGDEFGVILPGCGIDRASAIAESLRSGIEALVLEQDGRHYSVTASIGITSILSSDGAVKTVVARADEGAYAAKSQGRNRVIVHTVGTGPVFTGDEGDRA</sequence>
<evidence type="ECO:0000256" key="13">
    <source>
        <dbReference type="SAM" id="Phobius"/>
    </source>
</evidence>
<dbReference type="eggNOG" id="COG4191">
    <property type="taxonomic scope" value="Bacteria"/>
</dbReference>
<dbReference type="InterPro" id="IPR035965">
    <property type="entry name" value="PAS-like_dom_sf"/>
</dbReference>
<keyword evidence="6 13" id="KW-0812">Transmembrane</keyword>
<dbReference type="Pfam" id="PF00672">
    <property type="entry name" value="HAMP"/>
    <property type="match status" value="1"/>
</dbReference>
<keyword evidence="4" id="KW-0597">Phosphoprotein</keyword>
<evidence type="ECO:0000256" key="7">
    <source>
        <dbReference type="ARBA" id="ARBA00022741"/>
    </source>
</evidence>
<dbReference type="SMART" id="SM00267">
    <property type="entry name" value="GGDEF"/>
    <property type="match status" value="1"/>
</dbReference>
<evidence type="ECO:0000259" key="16">
    <source>
        <dbReference type="PROSITE" id="PS50885"/>
    </source>
</evidence>
<dbReference type="SUPFAM" id="SSF55785">
    <property type="entry name" value="PYP-like sensor domain (PAS domain)"/>
    <property type="match status" value="2"/>
</dbReference>
<dbReference type="InterPro" id="IPR000700">
    <property type="entry name" value="PAS-assoc_C"/>
</dbReference>
<dbReference type="RefSeq" id="WP_004579315.1">
    <property type="nucleotide sequence ID" value="NZ_AP028878.1"/>
</dbReference>
<feature type="domain" description="PAC" evidence="15">
    <location>
        <begin position="440"/>
        <end position="492"/>
    </location>
</feature>
<evidence type="ECO:0000256" key="11">
    <source>
        <dbReference type="ARBA" id="ARBA00023012"/>
    </source>
</evidence>
<dbReference type="PROSITE" id="PS50113">
    <property type="entry name" value="PAC"/>
    <property type="match status" value="1"/>
</dbReference>
<dbReference type="InterPro" id="IPR043128">
    <property type="entry name" value="Rev_trsase/Diguanyl_cyclase"/>
</dbReference>
<dbReference type="PROSITE" id="PS50887">
    <property type="entry name" value="GGDEF"/>
    <property type="match status" value="1"/>
</dbReference>
<keyword evidence="19" id="KW-1185">Reference proteome</keyword>
<dbReference type="OrthoDB" id="8929028at2"/>
<keyword evidence="7" id="KW-0547">Nucleotide-binding</keyword>
<dbReference type="CDD" id="cd06225">
    <property type="entry name" value="HAMP"/>
    <property type="match status" value="1"/>
</dbReference>
<dbReference type="GO" id="GO:0000160">
    <property type="term" value="P:phosphorelay signal transduction system"/>
    <property type="evidence" value="ECO:0007669"/>
    <property type="project" value="UniProtKB-KW"/>
</dbReference>
<evidence type="ECO:0000256" key="12">
    <source>
        <dbReference type="ARBA" id="ARBA00023136"/>
    </source>
</evidence>
<keyword evidence="12 13" id="KW-0472">Membrane</keyword>
<dbReference type="Gene3D" id="6.10.340.10">
    <property type="match status" value="1"/>
</dbReference>
<evidence type="ECO:0000259" key="15">
    <source>
        <dbReference type="PROSITE" id="PS50113"/>
    </source>
</evidence>
<comment type="subcellular location">
    <subcellularLocation>
        <location evidence="2">Cell membrane</location>
        <topology evidence="2">Multi-pass membrane protein</topology>
    </subcellularLocation>
</comment>
<dbReference type="PATRIC" id="fig|626887.3.peg.1331"/>
<evidence type="ECO:0000256" key="8">
    <source>
        <dbReference type="ARBA" id="ARBA00022777"/>
    </source>
</evidence>
<dbReference type="AlphaFoldDB" id="N6X1R3"/>
<dbReference type="CDD" id="cd18774">
    <property type="entry name" value="PDC2_HK_sensor"/>
    <property type="match status" value="1"/>
</dbReference>
<reference evidence="18 19" key="1">
    <citation type="journal article" date="2013" name="Genome Announc.">
        <title>Genome Sequence of the Polycyclic Aromatic Hydrocarbon-Degrading Bacterium Strain Marinobacter nanhaiticus D15-8WT.</title>
        <authorList>
            <person name="Cui Z."/>
            <person name="Gao W."/>
            <person name="Li Q."/>
            <person name="Xu G."/>
            <person name="Zheng L."/>
        </authorList>
    </citation>
    <scope>NUCLEOTIDE SEQUENCE [LARGE SCALE GENOMIC DNA]</scope>
    <source>
        <strain evidence="18 19">D15-8W</strain>
    </source>
</reference>
<keyword evidence="11" id="KW-0902">Two-component regulatory system</keyword>
<protein>
    <submittedName>
        <fullName evidence="18">Diguanylate cyclase</fullName>
    </submittedName>
</protein>
<dbReference type="GO" id="GO:0005886">
    <property type="term" value="C:plasma membrane"/>
    <property type="evidence" value="ECO:0007669"/>
    <property type="project" value="UniProtKB-SubCell"/>
</dbReference>
<dbReference type="SUPFAM" id="SSF103190">
    <property type="entry name" value="Sensory domain-like"/>
    <property type="match status" value="1"/>
</dbReference>
<dbReference type="GO" id="GO:0016301">
    <property type="term" value="F:kinase activity"/>
    <property type="evidence" value="ECO:0007669"/>
    <property type="project" value="UniProtKB-KW"/>
</dbReference>
<evidence type="ECO:0000256" key="9">
    <source>
        <dbReference type="ARBA" id="ARBA00022840"/>
    </source>
</evidence>
<dbReference type="Proteomes" id="UP000013165">
    <property type="component" value="Unassembled WGS sequence"/>
</dbReference>
<dbReference type="InterPro" id="IPR052155">
    <property type="entry name" value="Biofilm_reg_signaling"/>
</dbReference>
<evidence type="ECO:0000256" key="1">
    <source>
        <dbReference type="ARBA" id="ARBA00001946"/>
    </source>
</evidence>
<dbReference type="InterPro" id="IPR029151">
    <property type="entry name" value="Sensor-like_sf"/>
</dbReference>
<dbReference type="Pfam" id="PF13426">
    <property type="entry name" value="PAS_9"/>
    <property type="match status" value="1"/>
</dbReference>
<dbReference type="SMART" id="SM00091">
    <property type="entry name" value="PAS"/>
    <property type="match status" value="2"/>
</dbReference>
<name>N6X1R3_9GAMM</name>
<feature type="transmembrane region" description="Helical" evidence="13">
    <location>
        <begin position="16"/>
        <end position="38"/>
    </location>
</feature>
<keyword evidence="5" id="KW-0808">Transferase</keyword>
<dbReference type="HOGENOM" id="CLU_024861_0_0_6"/>
<dbReference type="Gene3D" id="3.30.450.20">
    <property type="entry name" value="PAS domain"/>
    <property type="match status" value="3"/>
</dbReference>
<keyword evidence="9" id="KW-0067">ATP-binding</keyword>
<evidence type="ECO:0000256" key="10">
    <source>
        <dbReference type="ARBA" id="ARBA00022989"/>
    </source>
</evidence>
<evidence type="ECO:0000256" key="4">
    <source>
        <dbReference type="ARBA" id="ARBA00022553"/>
    </source>
</evidence>
<feature type="transmembrane region" description="Helical" evidence="13">
    <location>
        <begin position="289"/>
        <end position="313"/>
    </location>
</feature>
<dbReference type="PROSITE" id="PS50112">
    <property type="entry name" value="PAS"/>
    <property type="match status" value="1"/>
</dbReference>
<dbReference type="NCBIfam" id="TIGR00254">
    <property type="entry name" value="GGDEF"/>
    <property type="match status" value="1"/>
</dbReference>
<evidence type="ECO:0000259" key="17">
    <source>
        <dbReference type="PROSITE" id="PS50887"/>
    </source>
</evidence>
<dbReference type="SUPFAM" id="SSF55073">
    <property type="entry name" value="Nucleotide cyclase"/>
    <property type="match status" value="1"/>
</dbReference>
<dbReference type="Pfam" id="PF00990">
    <property type="entry name" value="GGDEF"/>
    <property type="match status" value="1"/>
</dbReference>
<organism evidence="18 19">
    <name type="scientific">Marinobacter nanhaiticus D15-8W</name>
    <dbReference type="NCBI Taxonomy" id="626887"/>
    <lineage>
        <taxon>Bacteria</taxon>
        <taxon>Pseudomonadati</taxon>
        <taxon>Pseudomonadota</taxon>
        <taxon>Gammaproteobacteria</taxon>
        <taxon>Pseudomonadales</taxon>
        <taxon>Marinobacteraceae</taxon>
        <taxon>Marinobacter</taxon>
    </lineage>
</organism>
<dbReference type="Pfam" id="PF00989">
    <property type="entry name" value="PAS"/>
    <property type="match status" value="1"/>
</dbReference>
<evidence type="ECO:0000256" key="2">
    <source>
        <dbReference type="ARBA" id="ARBA00004651"/>
    </source>
</evidence>
<dbReference type="InterPro" id="IPR033479">
    <property type="entry name" value="dCache_1"/>
</dbReference>
<evidence type="ECO:0000313" key="18">
    <source>
        <dbReference type="EMBL" id="ENO15018.1"/>
    </source>
</evidence>
<feature type="domain" description="HAMP" evidence="16">
    <location>
        <begin position="310"/>
        <end position="362"/>
    </location>
</feature>
<dbReference type="PANTHER" id="PTHR44757">
    <property type="entry name" value="DIGUANYLATE CYCLASE DGCP"/>
    <property type="match status" value="1"/>
</dbReference>
<dbReference type="STRING" id="626887.J057_06706"/>
<evidence type="ECO:0000256" key="3">
    <source>
        <dbReference type="ARBA" id="ARBA00022475"/>
    </source>
</evidence>
<dbReference type="InterPro" id="IPR000014">
    <property type="entry name" value="PAS"/>
</dbReference>
<evidence type="ECO:0000256" key="5">
    <source>
        <dbReference type="ARBA" id="ARBA00022679"/>
    </source>
</evidence>
<dbReference type="SMART" id="SM00304">
    <property type="entry name" value="HAMP"/>
    <property type="match status" value="1"/>
</dbReference>
<keyword evidence="3" id="KW-1003">Cell membrane</keyword>
<comment type="caution">
    <text evidence="18">The sequence shown here is derived from an EMBL/GenBank/DDBJ whole genome shotgun (WGS) entry which is preliminary data.</text>
</comment>
<evidence type="ECO:0000256" key="6">
    <source>
        <dbReference type="ARBA" id="ARBA00022692"/>
    </source>
</evidence>
<dbReference type="CDD" id="cd01949">
    <property type="entry name" value="GGDEF"/>
    <property type="match status" value="1"/>
</dbReference>
<evidence type="ECO:0000259" key="14">
    <source>
        <dbReference type="PROSITE" id="PS50112"/>
    </source>
</evidence>
<dbReference type="PANTHER" id="PTHR44757:SF2">
    <property type="entry name" value="BIOFILM ARCHITECTURE MAINTENANCE PROTEIN MBAA"/>
    <property type="match status" value="1"/>
</dbReference>
<dbReference type="InterPro" id="IPR013767">
    <property type="entry name" value="PAS_fold"/>
</dbReference>
<dbReference type="FunFam" id="3.30.70.270:FF:000001">
    <property type="entry name" value="Diguanylate cyclase domain protein"/>
    <property type="match status" value="1"/>
</dbReference>
<dbReference type="InterPro" id="IPR029787">
    <property type="entry name" value="Nucleotide_cyclase"/>
</dbReference>
<dbReference type="GO" id="GO:0005524">
    <property type="term" value="F:ATP binding"/>
    <property type="evidence" value="ECO:0007669"/>
    <property type="project" value="UniProtKB-KW"/>
</dbReference>
<dbReference type="Gene3D" id="3.30.70.270">
    <property type="match status" value="1"/>
</dbReference>
<dbReference type="EMBL" id="APLQ01000011">
    <property type="protein sequence ID" value="ENO15018.1"/>
    <property type="molecule type" value="Genomic_DNA"/>
</dbReference>
<evidence type="ECO:0000313" key="19">
    <source>
        <dbReference type="Proteomes" id="UP000013165"/>
    </source>
</evidence>
<feature type="domain" description="PAS" evidence="14">
    <location>
        <begin position="367"/>
        <end position="437"/>
    </location>
</feature>
<dbReference type="InterPro" id="IPR003660">
    <property type="entry name" value="HAMP_dom"/>
</dbReference>
<dbReference type="Pfam" id="PF02743">
    <property type="entry name" value="dCache_1"/>
    <property type="match status" value="1"/>
</dbReference>
<gene>
    <name evidence="18" type="ORF">J057_06706</name>
</gene>
<keyword evidence="10 13" id="KW-1133">Transmembrane helix</keyword>
<comment type="cofactor">
    <cofactor evidence="1">
        <name>Mg(2+)</name>
        <dbReference type="ChEBI" id="CHEBI:18420"/>
    </cofactor>
</comment>